<feature type="transmembrane region" description="Helical" evidence="1">
    <location>
        <begin position="21"/>
        <end position="46"/>
    </location>
</feature>
<reference evidence="2 3" key="1">
    <citation type="submission" date="2016-08" db="EMBL/GenBank/DDBJ databases">
        <title>New Insights into Marine Group III Euryarchaeota, from dark to light.</title>
        <authorList>
            <person name="Haro-Moreno J.M."/>
            <person name="Rodriguez-Valera F."/>
            <person name="Lopez-Garcia P."/>
            <person name="Moreira D."/>
            <person name="Martin-Cuadrado A.B."/>
        </authorList>
    </citation>
    <scope>NUCLEOTIDE SEQUENCE [LARGE SCALE GENOMIC DNA]</scope>
    <source>
        <strain evidence="2">CG-Epi2</strain>
    </source>
</reference>
<keyword evidence="1" id="KW-0472">Membrane</keyword>
<accession>A0A1J5U0X0</accession>
<evidence type="ECO:0000313" key="3">
    <source>
        <dbReference type="Proteomes" id="UP000183615"/>
    </source>
</evidence>
<feature type="transmembrane region" description="Helical" evidence="1">
    <location>
        <begin position="52"/>
        <end position="68"/>
    </location>
</feature>
<keyword evidence="1" id="KW-1133">Transmembrane helix</keyword>
<organism evidence="2 3">
    <name type="scientific">Marine Group III euryarchaeote CG-Epi2</name>
    <dbReference type="NCBI Taxonomy" id="1888996"/>
    <lineage>
        <taxon>Archaea</taxon>
        <taxon>Methanobacteriati</taxon>
        <taxon>Thermoplasmatota</taxon>
        <taxon>Thermoplasmata</taxon>
        <taxon>Candidatus Thermoprofundales</taxon>
    </lineage>
</organism>
<evidence type="ECO:0000256" key="1">
    <source>
        <dbReference type="SAM" id="Phobius"/>
    </source>
</evidence>
<dbReference type="AlphaFoldDB" id="A0A1J5U0X0"/>
<evidence type="ECO:0000313" key="2">
    <source>
        <dbReference type="EMBL" id="OIR22152.1"/>
    </source>
</evidence>
<gene>
    <name evidence="2" type="ORF">BET99_01295</name>
</gene>
<proteinExistence type="predicted"/>
<comment type="caution">
    <text evidence="2">The sequence shown here is derived from an EMBL/GenBank/DDBJ whole genome shotgun (WGS) entry which is preliminary data.</text>
</comment>
<dbReference type="EMBL" id="MIYZ01000023">
    <property type="protein sequence ID" value="OIR22152.1"/>
    <property type="molecule type" value="Genomic_DNA"/>
</dbReference>
<sequence length="80" mass="9000">MENTLLACRTKHSMDEKKNQYDGGIVSQLGLMASFGSIFGSLYIYFIADDQMLGIFVGLWAPTLILISREVDKMMGWMAE</sequence>
<dbReference type="Proteomes" id="UP000183615">
    <property type="component" value="Unassembled WGS sequence"/>
</dbReference>
<protein>
    <submittedName>
        <fullName evidence="2">Uncharacterized protein</fullName>
    </submittedName>
</protein>
<keyword evidence="1" id="KW-0812">Transmembrane</keyword>
<name>A0A1J5U0X0_9ARCH</name>